<dbReference type="AlphaFoldDB" id="A0A7J8E937"/>
<feature type="transmembrane region" description="Helical" evidence="1">
    <location>
        <begin position="117"/>
        <end position="140"/>
    </location>
</feature>
<accession>A0A7J8E937</accession>
<keyword evidence="1" id="KW-0472">Membrane</keyword>
<name>A0A7J8E937_ROUAE</name>
<feature type="transmembrane region" description="Helical" evidence="1">
    <location>
        <begin position="56"/>
        <end position="75"/>
    </location>
</feature>
<feature type="transmembrane region" description="Helical" evidence="1">
    <location>
        <begin position="87"/>
        <end position="110"/>
    </location>
</feature>
<dbReference type="EMBL" id="JACASE010000010">
    <property type="protein sequence ID" value="KAF6431682.1"/>
    <property type="molecule type" value="Genomic_DNA"/>
</dbReference>
<proteinExistence type="predicted"/>
<sequence length="193" mass="21943">MFGRIHQGSHQVQGFSLLGDFITDSISLLVIGLFRFSVCVLVLVAFMFLRIYLFHLVIQFVGIQLVIVLSYNSFIFVESAVMSSLTFLDIVISLYFLVHLAKCLMIWLIFSKNQVLVSLMFFIFFLFGISLFSSLIFISFPLLTLGLVNSFSSSLSCKVRWLVEVFLFCFVFVFSARIIDINSSFSTAFAASY</sequence>
<evidence type="ECO:0000313" key="2">
    <source>
        <dbReference type="EMBL" id="KAF6431682.1"/>
    </source>
</evidence>
<keyword evidence="1" id="KW-1133">Transmembrane helix</keyword>
<dbReference type="Proteomes" id="UP000593571">
    <property type="component" value="Unassembled WGS sequence"/>
</dbReference>
<evidence type="ECO:0000313" key="3">
    <source>
        <dbReference type="Proteomes" id="UP000593571"/>
    </source>
</evidence>
<protein>
    <submittedName>
        <fullName evidence="2">Uncharacterized protein</fullName>
    </submittedName>
</protein>
<evidence type="ECO:0000256" key="1">
    <source>
        <dbReference type="SAM" id="Phobius"/>
    </source>
</evidence>
<reference evidence="2 3" key="1">
    <citation type="journal article" date="2020" name="Nature">
        <title>Six reference-quality genomes reveal evolution of bat adaptations.</title>
        <authorList>
            <person name="Jebb D."/>
            <person name="Huang Z."/>
            <person name="Pippel M."/>
            <person name="Hughes G.M."/>
            <person name="Lavrichenko K."/>
            <person name="Devanna P."/>
            <person name="Winkler S."/>
            <person name="Jermiin L.S."/>
            <person name="Skirmuntt E.C."/>
            <person name="Katzourakis A."/>
            <person name="Burkitt-Gray L."/>
            <person name="Ray D.A."/>
            <person name="Sullivan K.A.M."/>
            <person name="Roscito J.G."/>
            <person name="Kirilenko B.M."/>
            <person name="Davalos L.M."/>
            <person name="Corthals A.P."/>
            <person name="Power M.L."/>
            <person name="Jones G."/>
            <person name="Ransome R.D."/>
            <person name="Dechmann D.K.N."/>
            <person name="Locatelli A.G."/>
            <person name="Puechmaille S.J."/>
            <person name="Fedrigo O."/>
            <person name="Jarvis E.D."/>
            <person name="Hiller M."/>
            <person name="Vernes S.C."/>
            <person name="Myers E.W."/>
            <person name="Teeling E.C."/>
        </authorList>
    </citation>
    <scope>NUCLEOTIDE SEQUENCE [LARGE SCALE GENOMIC DNA]</scope>
    <source>
        <strain evidence="2">MRouAeg1</strain>
        <tissue evidence="2">Muscle</tissue>
    </source>
</reference>
<keyword evidence="3" id="KW-1185">Reference proteome</keyword>
<gene>
    <name evidence="2" type="ORF">HJG63_008175</name>
</gene>
<organism evidence="2 3">
    <name type="scientific">Rousettus aegyptiacus</name>
    <name type="common">Egyptian fruit bat</name>
    <name type="synonym">Pteropus aegyptiacus</name>
    <dbReference type="NCBI Taxonomy" id="9407"/>
    <lineage>
        <taxon>Eukaryota</taxon>
        <taxon>Metazoa</taxon>
        <taxon>Chordata</taxon>
        <taxon>Craniata</taxon>
        <taxon>Vertebrata</taxon>
        <taxon>Euteleostomi</taxon>
        <taxon>Mammalia</taxon>
        <taxon>Eutheria</taxon>
        <taxon>Laurasiatheria</taxon>
        <taxon>Chiroptera</taxon>
        <taxon>Yinpterochiroptera</taxon>
        <taxon>Pteropodoidea</taxon>
        <taxon>Pteropodidae</taxon>
        <taxon>Rousettinae</taxon>
        <taxon>Rousettus</taxon>
    </lineage>
</organism>
<keyword evidence="1" id="KW-0812">Transmembrane</keyword>
<comment type="caution">
    <text evidence="2">The sequence shown here is derived from an EMBL/GenBank/DDBJ whole genome shotgun (WGS) entry which is preliminary data.</text>
</comment>
<feature type="transmembrane region" description="Helical" evidence="1">
    <location>
        <begin position="26"/>
        <end position="49"/>
    </location>
</feature>
<feature type="transmembrane region" description="Helical" evidence="1">
    <location>
        <begin position="160"/>
        <end position="179"/>
    </location>
</feature>